<comment type="caution">
    <text evidence="2">The sequence shown here is derived from an EMBL/GenBank/DDBJ whole genome shotgun (WGS) entry which is preliminary data.</text>
</comment>
<dbReference type="EMBL" id="LGRX02007592">
    <property type="protein sequence ID" value="KAK3274670.1"/>
    <property type="molecule type" value="Genomic_DNA"/>
</dbReference>
<dbReference type="PANTHER" id="PTHR47032:SF1">
    <property type="entry name" value="UDP-D-XYLOSE:L-FUCOSE ALPHA-1,3-D-XYLOSYLTRANSFERASE-RELATED"/>
    <property type="match status" value="1"/>
</dbReference>
<proteinExistence type="predicted"/>
<dbReference type="InterPro" id="IPR005069">
    <property type="entry name" value="Nucl-diP-sugar_transferase"/>
</dbReference>
<dbReference type="PANTHER" id="PTHR47032">
    <property type="entry name" value="UDP-D-XYLOSE:L-FUCOSE ALPHA-1,3-D-XYLOSYLTRANSFERASE-RELATED"/>
    <property type="match status" value="1"/>
</dbReference>
<reference evidence="2 3" key="1">
    <citation type="journal article" date="2015" name="Genome Biol. Evol.">
        <title>Comparative Genomics of a Bacterivorous Green Alga Reveals Evolutionary Causalities and Consequences of Phago-Mixotrophic Mode of Nutrition.</title>
        <authorList>
            <person name="Burns J.A."/>
            <person name="Paasch A."/>
            <person name="Narechania A."/>
            <person name="Kim E."/>
        </authorList>
    </citation>
    <scope>NUCLEOTIDE SEQUENCE [LARGE SCALE GENOMIC DNA]</scope>
    <source>
        <strain evidence="2 3">PLY_AMNH</strain>
    </source>
</reference>
<dbReference type="Proteomes" id="UP001190700">
    <property type="component" value="Unassembled WGS sequence"/>
</dbReference>
<evidence type="ECO:0000259" key="1">
    <source>
        <dbReference type="Pfam" id="PF03407"/>
    </source>
</evidence>
<keyword evidence="3" id="KW-1185">Reference proteome</keyword>
<dbReference type="Pfam" id="PF03407">
    <property type="entry name" value="Nucleotid_trans"/>
    <property type="match status" value="1"/>
</dbReference>
<feature type="domain" description="Nucleotide-diphospho-sugar transferase" evidence="1">
    <location>
        <begin position="98"/>
        <end position="294"/>
    </location>
</feature>
<dbReference type="InterPro" id="IPR052636">
    <property type="entry name" value="UDP-D-xylose:L-fucose_XylT"/>
</dbReference>
<dbReference type="GO" id="GO:0016757">
    <property type="term" value="F:glycosyltransferase activity"/>
    <property type="evidence" value="ECO:0007669"/>
    <property type="project" value="TreeGrafter"/>
</dbReference>
<accession>A0AAE0L7K7</accession>
<dbReference type="AlphaFoldDB" id="A0AAE0L7K7"/>
<name>A0AAE0L7K7_9CHLO</name>
<evidence type="ECO:0000313" key="2">
    <source>
        <dbReference type="EMBL" id="KAK3274670.1"/>
    </source>
</evidence>
<gene>
    <name evidence="2" type="ORF">CYMTET_17154</name>
</gene>
<organism evidence="2 3">
    <name type="scientific">Cymbomonas tetramitiformis</name>
    <dbReference type="NCBI Taxonomy" id="36881"/>
    <lineage>
        <taxon>Eukaryota</taxon>
        <taxon>Viridiplantae</taxon>
        <taxon>Chlorophyta</taxon>
        <taxon>Pyramimonadophyceae</taxon>
        <taxon>Pyramimonadales</taxon>
        <taxon>Pyramimonadaceae</taxon>
        <taxon>Cymbomonas</taxon>
    </lineage>
</organism>
<protein>
    <recommendedName>
        <fullName evidence="1">Nucleotide-diphospho-sugar transferase domain-containing protein</fullName>
    </recommendedName>
</protein>
<sequence>MQGAAEYTQDSFKWNKPDPPFEYTPLGTKKSTAPGPQQIALNETREARHAVIGPKIRAIAAEHNNAVVVLMVNYDQIPLLLNFLCQCDKKFLPCREMIFVFSLDSEAQEVLDSLGLPSYHYENTNNVQGYATSGNEIVFWENAVVYDTLLLGVDVLIHDNDIVWNANPLPLLQDESRAHVDMQFMTDRFTKKQKPLYFNAGFIYNRYNDRTVEFWRQAVMESGIDKENADRQQPILMPILLNHYFTRNLRLWILPDKFTIGNLFDDIANPELPLASEWIVAHATGTKSVEEKIAKFDIIDAWHGDCIETLRNETVSQIN</sequence>
<evidence type="ECO:0000313" key="3">
    <source>
        <dbReference type="Proteomes" id="UP001190700"/>
    </source>
</evidence>
<dbReference type="GO" id="GO:0005794">
    <property type="term" value="C:Golgi apparatus"/>
    <property type="evidence" value="ECO:0007669"/>
    <property type="project" value="TreeGrafter"/>
</dbReference>